<sequence>MDSPTVALERCRACSALLAAGADWCGQCYAPTAVPVSVSAPEPAPATPAELTDDDIAAMLAVPESLRAADPSFLDTLRSRNYGVGAIVGVTLLLTALLCGALVLPRVVAAHPTRTPASTSGPLAGIPATPADGQGSR</sequence>
<dbReference type="InParanoid" id="A0A420XSH8"/>
<keyword evidence="2" id="KW-1133">Transmembrane helix</keyword>
<accession>A0A420XSH8</accession>
<evidence type="ECO:0000256" key="1">
    <source>
        <dbReference type="SAM" id="MobiDB-lite"/>
    </source>
</evidence>
<evidence type="ECO:0000313" key="4">
    <source>
        <dbReference type="Proteomes" id="UP000281955"/>
    </source>
</evidence>
<keyword evidence="2" id="KW-0812">Transmembrane</keyword>
<protein>
    <submittedName>
        <fullName evidence="3">Uncharacterized protein</fullName>
    </submittedName>
</protein>
<name>A0A420XSH8_9ACTN</name>
<dbReference type="Proteomes" id="UP000281955">
    <property type="component" value="Unassembled WGS sequence"/>
</dbReference>
<dbReference type="RefSeq" id="WP_121192753.1">
    <property type="nucleotide sequence ID" value="NZ_RBWV01000010.1"/>
</dbReference>
<feature type="transmembrane region" description="Helical" evidence="2">
    <location>
        <begin position="82"/>
        <end position="104"/>
    </location>
</feature>
<dbReference type="EMBL" id="RBWV01000010">
    <property type="protein sequence ID" value="RKS77757.1"/>
    <property type="molecule type" value="Genomic_DNA"/>
</dbReference>
<reference evidence="3 4" key="1">
    <citation type="submission" date="2018-10" db="EMBL/GenBank/DDBJ databases">
        <title>Genomic Encyclopedia of Archaeal and Bacterial Type Strains, Phase II (KMG-II): from individual species to whole genera.</title>
        <authorList>
            <person name="Goeker M."/>
        </authorList>
    </citation>
    <scope>NUCLEOTIDE SEQUENCE [LARGE SCALE GENOMIC DNA]</scope>
    <source>
        <strain evidence="3 4">RP-AC37</strain>
    </source>
</reference>
<dbReference type="AlphaFoldDB" id="A0A420XSH8"/>
<keyword evidence="2" id="KW-0472">Membrane</keyword>
<proteinExistence type="predicted"/>
<keyword evidence="4" id="KW-1185">Reference proteome</keyword>
<gene>
    <name evidence="3" type="ORF">CLV35_1455</name>
</gene>
<comment type="caution">
    <text evidence="3">The sequence shown here is derived from an EMBL/GenBank/DDBJ whole genome shotgun (WGS) entry which is preliminary data.</text>
</comment>
<evidence type="ECO:0000313" key="3">
    <source>
        <dbReference type="EMBL" id="RKS77757.1"/>
    </source>
</evidence>
<feature type="region of interest" description="Disordered" evidence="1">
    <location>
        <begin position="113"/>
        <end position="137"/>
    </location>
</feature>
<organism evidence="3 4">
    <name type="scientific">Motilibacter peucedani</name>
    <dbReference type="NCBI Taxonomy" id="598650"/>
    <lineage>
        <taxon>Bacteria</taxon>
        <taxon>Bacillati</taxon>
        <taxon>Actinomycetota</taxon>
        <taxon>Actinomycetes</taxon>
        <taxon>Motilibacterales</taxon>
        <taxon>Motilibacteraceae</taxon>
        <taxon>Motilibacter</taxon>
    </lineage>
</organism>
<evidence type="ECO:0000256" key="2">
    <source>
        <dbReference type="SAM" id="Phobius"/>
    </source>
</evidence>